<dbReference type="PROSITE" id="PS51257">
    <property type="entry name" value="PROKAR_LIPOPROTEIN"/>
    <property type="match status" value="1"/>
</dbReference>
<feature type="region of interest" description="Disordered" evidence="1">
    <location>
        <begin position="21"/>
        <end position="43"/>
    </location>
</feature>
<dbReference type="InterPro" id="IPR050491">
    <property type="entry name" value="AmpC-like"/>
</dbReference>
<accession>A0ABT5F359</accession>
<evidence type="ECO:0000313" key="4">
    <source>
        <dbReference type="EMBL" id="MDC0747506.1"/>
    </source>
</evidence>
<feature type="compositionally biased region" description="Low complexity" evidence="1">
    <location>
        <begin position="26"/>
        <end position="40"/>
    </location>
</feature>
<keyword evidence="4" id="KW-0378">Hydrolase</keyword>
<proteinExistence type="predicted"/>
<dbReference type="SUPFAM" id="SSF56601">
    <property type="entry name" value="beta-lactamase/transpeptidase-like"/>
    <property type="match status" value="1"/>
</dbReference>
<dbReference type="Pfam" id="PF00144">
    <property type="entry name" value="Beta-lactamase"/>
    <property type="match status" value="1"/>
</dbReference>
<dbReference type="GO" id="GO:0016787">
    <property type="term" value="F:hydrolase activity"/>
    <property type="evidence" value="ECO:0007669"/>
    <property type="project" value="UniProtKB-KW"/>
</dbReference>
<evidence type="ECO:0000256" key="1">
    <source>
        <dbReference type="SAM" id="MobiDB-lite"/>
    </source>
</evidence>
<dbReference type="InterPro" id="IPR001466">
    <property type="entry name" value="Beta-lactam-related"/>
</dbReference>
<sequence length="509" mass="53566">MRRLAQLTLALALSACAQHALPPPETTSTASSAAGPTSAAQEPHVANVLRGLRPLVEIAGRPPVRWTLEERMAHHHVPGVSIAVIEGGRIAWARGAGVKTAGSADPKDAVTPDTLFQAGSISKPVAATAMLRLVERGTLELDTDVNRYLTTWKVPDNEHTEKEKVTLRRLASHTAGLTMYGFPGYERNQPIPTLAQILNGTAPANTEPVHVDVVPGSISRYSSGGTLVMQLLMMDVTGKPFPALMQELVLGPAGMTHSTFELPLPAARAGEAASAHLGEGEMIPGGWHVYPEMAPAGLWTTPSDLARWAIAIADARAGRSKALLSQATAEQMLTKVKGEYGLGPYISGSGRSLQFGHGGSTVGFVCHVTMYPEIGAGAVVMTNNEEGGQSLLEELLLALAAEYGWPDSAPMRVTAIELSAASAAGVAGSYRLQFGPGIPSGTAEVTQEGGRLMMRAPRLPKEELIPQSETEFVMGTLGWRVTFKREAGGKATGMTVDGGGMVVEGTRKP</sequence>
<feature type="domain" description="Beta-lactamase-related" evidence="3">
    <location>
        <begin position="67"/>
        <end position="393"/>
    </location>
</feature>
<dbReference type="EMBL" id="JAQNDO010000001">
    <property type="protein sequence ID" value="MDC0747506.1"/>
    <property type="molecule type" value="Genomic_DNA"/>
</dbReference>
<dbReference type="InterPro" id="IPR012338">
    <property type="entry name" value="Beta-lactam/transpept-like"/>
</dbReference>
<keyword evidence="2" id="KW-0732">Signal</keyword>
<keyword evidence="5" id="KW-1185">Reference proteome</keyword>
<dbReference type="Gene3D" id="3.40.710.10">
    <property type="entry name" value="DD-peptidase/beta-lactamase superfamily"/>
    <property type="match status" value="1"/>
</dbReference>
<protein>
    <submittedName>
        <fullName evidence="4">Serine hydrolase</fullName>
    </submittedName>
</protein>
<evidence type="ECO:0000256" key="2">
    <source>
        <dbReference type="SAM" id="SignalP"/>
    </source>
</evidence>
<dbReference type="Proteomes" id="UP001221411">
    <property type="component" value="Unassembled WGS sequence"/>
</dbReference>
<reference evidence="4 5" key="1">
    <citation type="submission" date="2022-11" db="EMBL/GenBank/DDBJ databases">
        <title>Minimal conservation of predation-associated metabolite biosynthetic gene clusters underscores biosynthetic potential of Myxococcota including descriptions for ten novel species: Archangium lansinium sp. nov., Myxococcus landrumus sp. nov., Nannocystis bai.</title>
        <authorList>
            <person name="Ahearne A."/>
            <person name="Stevens C."/>
            <person name="Dowd S."/>
        </authorList>
    </citation>
    <scope>NUCLEOTIDE SEQUENCE [LARGE SCALE GENOMIC DNA]</scope>
    <source>
        <strain evidence="4 5">RJM3</strain>
    </source>
</reference>
<feature type="chain" id="PRO_5045132501" evidence="2">
    <location>
        <begin position="21"/>
        <end position="509"/>
    </location>
</feature>
<feature type="signal peptide" evidence="2">
    <location>
        <begin position="1"/>
        <end position="20"/>
    </location>
</feature>
<evidence type="ECO:0000259" key="3">
    <source>
        <dbReference type="Pfam" id="PF00144"/>
    </source>
</evidence>
<evidence type="ECO:0000313" key="5">
    <source>
        <dbReference type="Proteomes" id="UP001221411"/>
    </source>
</evidence>
<dbReference type="RefSeq" id="WP_271925996.1">
    <property type="nucleotide sequence ID" value="NZ_JAQNDO010000001.1"/>
</dbReference>
<organism evidence="4 5">
    <name type="scientific">Polyangium mundeleinium</name>
    <dbReference type="NCBI Taxonomy" id="2995306"/>
    <lineage>
        <taxon>Bacteria</taxon>
        <taxon>Pseudomonadati</taxon>
        <taxon>Myxococcota</taxon>
        <taxon>Polyangia</taxon>
        <taxon>Polyangiales</taxon>
        <taxon>Polyangiaceae</taxon>
        <taxon>Polyangium</taxon>
    </lineage>
</organism>
<name>A0ABT5F359_9BACT</name>
<comment type="caution">
    <text evidence="4">The sequence shown here is derived from an EMBL/GenBank/DDBJ whole genome shotgun (WGS) entry which is preliminary data.</text>
</comment>
<gene>
    <name evidence="4" type="ORF">POL67_39610</name>
</gene>
<dbReference type="PANTHER" id="PTHR46825:SF12">
    <property type="entry name" value="PENICILLIN-BINDING PROTEIN 4"/>
    <property type="match status" value="1"/>
</dbReference>
<dbReference type="PANTHER" id="PTHR46825">
    <property type="entry name" value="D-ALANYL-D-ALANINE-CARBOXYPEPTIDASE/ENDOPEPTIDASE AMPH"/>
    <property type="match status" value="1"/>
</dbReference>